<accession>A0A699YJI5</accession>
<evidence type="ECO:0000313" key="2">
    <source>
        <dbReference type="EMBL" id="GFH09651.1"/>
    </source>
</evidence>
<feature type="non-terminal residue" evidence="2">
    <location>
        <position position="1"/>
    </location>
</feature>
<dbReference type="Proteomes" id="UP000485058">
    <property type="component" value="Unassembled WGS sequence"/>
</dbReference>
<comment type="caution">
    <text evidence="2">The sequence shown here is derived from an EMBL/GenBank/DDBJ whole genome shotgun (WGS) entry which is preliminary data.</text>
</comment>
<evidence type="ECO:0000313" key="3">
    <source>
        <dbReference type="Proteomes" id="UP000485058"/>
    </source>
</evidence>
<keyword evidence="3" id="KW-1185">Reference proteome</keyword>
<feature type="non-terminal residue" evidence="2">
    <location>
        <position position="220"/>
    </location>
</feature>
<sequence length="220" mass="23668">AATQSEVPQLMAAETQTIKDGAELQQRENARDRQLLYDQLTSQDEVVAVLHEQAVAIAQQKLVTEQAYLHLEAALDEALATQDQSNGGPQHAPSFEDDECLKVLSPAEKALNLLDKMMHGVQVVNRLDQHGLGADEDVNASLTQMLASAPRAKLSRSDSLLSLDVLEGSATPHLGGEQPPPPAQQMGCDPSSPHPGQRGPMLRRRSALPLIQAQAIAMLP</sequence>
<organism evidence="2 3">
    <name type="scientific">Haematococcus lacustris</name>
    <name type="common">Green alga</name>
    <name type="synonym">Haematococcus pluvialis</name>
    <dbReference type="NCBI Taxonomy" id="44745"/>
    <lineage>
        <taxon>Eukaryota</taxon>
        <taxon>Viridiplantae</taxon>
        <taxon>Chlorophyta</taxon>
        <taxon>core chlorophytes</taxon>
        <taxon>Chlorophyceae</taxon>
        <taxon>CS clade</taxon>
        <taxon>Chlamydomonadales</taxon>
        <taxon>Haematococcaceae</taxon>
        <taxon>Haematococcus</taxon>
    </lineage>
</organism>
<protein>
    <submittedName>
        <fullName evidence="2">Uncharacterized protein</fullName>
    </submittedName>
</protein>
<feature type="region of interest" description="Disordered" evidence="1">
    <location>
        <begin position="169"/>
        <end position="201"/>
    </location>
</feature>
<reference evidence="2 3" key="1">
    <citation type="submission" date="2020-02" db="EMBL/GenBank/DDBJ databases">
        <title>Draft genome sequence of Haematococcus lacustris strain NIES-144.</title>
        <authorList>
            <person name="Morimoto D."/>
            <person name="Nakagawa S."/>
            <person name="Yoshida T."/>
            <person name="Sawayama S."/>
        </authorList>
    </citation>
    <scope>NUCLEOTIDE SEQUENCE [LARGE SCALE GENOMIC DNA]</scope>
    <source>
        <strain evidence="2 3">NIES-144</strain>
    </source>
</reference>
<evidence type="ECO:0000256" key="1">
    <source>
        <dbReference type="SAM" id="MobiDB-lite"/>
    </source>
</evidence>
<dbReference type="EMBL" id="BLLF01000251">
    <property type="protein sequence ID" value="GFH09651.1"/>
    <property type="molecule type" value="Genomic_DNA"/>
</dbReference>
<name>A0A699YJI5_HAELA</name>
<dbReference type="AlphaFoldDB" id="A0A699YJI5"/>
<gene>
    <name evidence="2" type="ORF">HaLaN_04832</name>
</gene>
<proteinExistence type="predicted"/>